<protein>
    <submittedName>
        <fullName evidence="1">10278_t:CDS:1</fullName>
    </submittedName>
</protein>
<evidence type="ECO:0000313" key="2">
    <source>
        <dbReference type="Proteomes" id="UP000789366"/>
    </source>
</evidence>
<comment type="caution">
    <text evidence="1">The sequence shown here is derived from an EMBL/GenBank/DDBJ whole genome shotgun (WGS) entry which is preliminary data.</text>
</comment>
<dbReference type="EMBL" id="CAJVPW010001281">
    <property type="protein sequence ID" value="CAG8479955.1"/>
    <property type="molecule type" value="Genomic_DNA"/>
</dbReference>
<name>A0ACA9KLN7_9GLOM</name>
<feature type="non-terminal residue" evidence="1">
    <location>
        <position position="75"/>
    </location>
</feature>
<evidence type="ECO:0000313" key="1">
    <source>
        <dbReference type="EMBL" id="CAG8479955.1"/>
    </source>
</evidence>
<keyword evidence="2" id="KW-1185">Reference proteome</keyword>
<accession>A0ACA9KLN7</accession>
<organism evidence="1 2">
    <name type="scientific">Cetraspora pellucida</name>
    <dbReference type="NCBI Taxonomy" id="1433469"/>
    <lineage>
        <taxon>Eukaryota</taxon>
        <taxon>Fungi</taxon>
        <taxon>Fungi incertae sedis</taxon>
        <taxon>Mucoromycota</taxon>
        <taxon>Glomeromycotina</taxon>
        <taxon>Glomeromycetes</taxon>
        <taxon>Diversisporales</taxon>
        <taxon>Gigasporaceae</taxon>
        <taxon>Cetraspora</taxon>
    </lineage>
</organism>
<gene>
    <name evidence="1" type="ORF">SPELUC_LOCUS2079</name>
</gene>
<sequence>MYNQSSTPPISETIDVQNEFEADLNEEHNRLYDIEPSNLEDWKNQLCDWEQMLTDEKVARLEGEEEEHDNYNNME</sequence>
<dbReference type="Proteomes" id="UP000789366">
    <property type="component" value="Unassembled WGS sequence"/>
</dbReference>
<reference evidence="1" key="1">
    <citation type="submission" date="2021-06" db="EMBL/GenBank/DDBJ databases">
        <authorList>
            <person name="Kallberg Y."/>
            <person name="Tangrot J."/>
            <person name="Rosling A."/>
        </authorList>
    </citation>
    <scope>NUCLEOTIDE SEQUENCE</scope>
    <source>
        <strain evidence="1">28 12/20/2015</strain>
    </source>
</reference>
<proteinExistence type="predicted"/>